<keyword evidence="3" id="KW-1185">Reference proteome</keyword>
<evidence type="ECO:0000259" key="1">
    <source>
        <dbReference type="Pfam" id="PF09044"/>
    </source>
</evidence>
<organism evidence="2 3">
    <name type="scientific">Fusarium albosuccineum</name>
    <dbReference type="NCBI Taxonomy" id="1237068"/>
    <lineage>
        <taxon>Eukaryota</taxon>
        <taxon>Fungi</taxon>
        <taxon>Dikarya</taxon>
        <taxon>Ascomycota</taxon>
        <taxon>Pezizomycotina</taxon>
        <taxon>Sordariomycetes</taxon>
        <taxon>Hypocreomycetidae</taxon>
        <taxon>Hypocreales</taxon>
        <taxon>Nectriaceae</taxon>
        <taxon>Fusarium</taxon>
        <taxon>Fusarium decemcellulare species complex</taxon>
    </lineage>
</organism>
<dbReference type="Proteomes" id="UP000554235">
    <property type="component" value="Unassembled WGS sequence"/>
</dbReference>
<dbReference type="EMBL" id="JAADYS010002617">
    <property type="protein sequence ID" value="KAF4457178.1"/>
    <property type="molecule type" value="Genomic_DNA"/>
</dbReference>
<dbReference type="OrthoDB" id="4177994at2759"/>
<comment type="caution">
    <text evidence="2">The sequence shown here is derived from an EMBL/GenBank/DDBJ whole genome shotgun (WGS) entry which is preliminary data.</text>
</comment>
<sequence length="165" mass="17554">MQPERRSNHGTEPPVKERPCFAFELVDLWKPDPGVFLNAGANAAGINCEGSSLCNASEGGFDKLKNFITDNINGADPNFVYQDGQQVACLGSRDTVCCFPQGGTLKGDLARYLIVELGKHGCTACGSIPMDWPNSNDSGVKGLFTCNYVTNGCGDNLCDGALNPK</sequence>
<dbReference type="InterPro" id="IPR011329">
    <property type="entry name" value="Killer_tox_Kp4/SMK"/>
</dbReference>
<proteinExistence type="predicted"/>
<feature type="domain" description="Killer toxin Kp4" evidence="1">
    <location>
        <begin position="38"/>
        <end position="150"/>
    </location>
</feature>
<protein>
    <submittedName>
        <fullName evidence="2">KP4 killer toxin</fullName>
    </submittedName>
</protein>
<dbReference type="Pfam" id="PF09044">
    <property type="entry name" value="Kp4"/>
    <property type="match status" value="1"/>
</dbReference>
<name>A0A8H4KWR6_9HYPO</name>
<accession>A0A8H4KWR6</accession>
<evidence type="ECO:0000313" key="2">
    <source>
        <dbReference type="EMBL" id="KAF4457178.1"/>
    </source>
</evidence>
<dbReference type="Gene3D" id="3.30.430.10">
    <property type="entry name" value="Killer Toxin P4, subunit A"/>
    <property type="match status" value="1"/>
</dbReference>
<reference evidence="2 3" key="1">
    <citation type="submission" date="2020-01" db="EMBL/GenBank/DDBJ databases">
        <title>Identification and distribution of gene clusters putatively required for synthesis of sphingolipid metabolism inhibitors in phylogenetically diverse species of the filamentous fungus Fusarium.</title>
        <authorList>
            <person name="Kim H.-S."/>
            <person name="Busman M."/>
            <person name="Brown D.W."/>
            <person name="Divon H."/>
            <person name="Uhlig S."/>
            <person name="Proctor R.H."/>
        </authorList>
    </citation>
    <scope>NUCLEOTIDE SEQUENCE [LARGE SCALE GENOMIC DNA]</scope>
    <source>
        <strain evidence="2 3">NRRL 20459</strain>
    </source>
</reference>
<evidence type="ECO:0000313" key="3">
    <source>
        <dbReference type="Proteomes" id="UP000554235"/>
    </source>
</evidence>
<dbReference type="AlphaFoldDB" id="A0A8H4KWR6"/>
<dbReference type="InterPro" id="IPR015131">
    <property type="entry name" value="Killer_tox_Kp4"/>
</dbReference>
<dbReference type="SUPFAM" id="SSF55221">
    <property type="entry name" value="Yeast killer toxins"/>
    <property type="match status" value="1"/>
</dbReference>
<gene>
    <name evidence="2" type="ORF">FALBO_15256</name>
</gene>
<dbReference type="GO" id="GO:0005576">
    <property type="term" value="C:extracellular region"/>
    <property type="evidence" value="ECO:0007669"/>
    <property type="project" value="InterPro"/>
</dbReference>